<feature type="non-terminal residue" evidence="2">
    <location>
        <position position="67"/>
    </location>
</feature>
<name>A0A392N9H9_9FABA</name>
<dbReference type="AlphaFoldDB" id="A0A392N9H9"/>
<evidence type="ECO:0000313" key="2">
    <source>
        <dbReference type="EMBL" id="MCH95775.1"/>
    </source>
</evidence>
<proteinExistence type="predicted"/>
<keyword evidence="3" id="KW-1185">Reference proteome</keyword>
<evidence type="ECO:0000256" key="1">
    <source>
        <dbReference type="SAM" id="SignalP"/>
    </source>
</evidence>
<evidence type="ECO:0000313" key="3">
    <source>
        <dbReference type="Proteomes" id="UP000265520"/>
    </source>
</evidence>
<dbReference type="Proteomes" id="UP000265520">
    <property type="component" value="Unassembled WGS sequence"/>
</dbReference>
<dbReference type="EMBL" id="LXQA010030631">
    <property type="protein sequence ID" value="MCH95775.1"/>
    <property type="molecule type" value="Genomic_DNA"/>
</dbReference>
<reference evidence="2 3" key="1">
    <citation type="journal article" date="2018" name="Front. Plant Sci.">
        <title>Red Clover (Trifolium pratense) and Zigzag Clover (T. medium) - A Picture of Genomic Similarities and Differences.</title>
        <authorList>
            <person name="Dluhosova J."/>
            <person name="Istvanek J."/>
            <person name="Nedelnik J."/>
            <person name="Repkova J."/>
        </authorList>
    </citation>
    <scope>NUCLEOTIDE SEQUENCE [LARGE SCALE GENOMIC DNA]</scope>
    <source>
        <strain evidence="3">cv. 10/8</strain>
        <tissue evidence="2">Leaf</tissue>
    </source>
</reference>
<protein>
    <submittedName>
        <fullName evidence="2">Uncharacterized protein</fullName>
    </submittedName>
</protein>
<comment type="caution">
    <text evidence="2">The sequence shown here is derived from an EMBL/GenBank/DDBJ whole genome shotgun (WGS) entry which is preliminary data.</text>
</comment>
<sequence>MAASPSYPYWGCCRRCRLWWLLACKFVLHPLPSGGRLCFNTINSPPPLFSLGLGLQESWWFVVPWTV</sequence>
<organism evidence="2 3">
    <name type="scientific">Trifolium medium</name>
    <dbReference type="NCBI Taxonomy" id="97028"/>
    <lineage>
        <taxon>Eukaryota</taxon>
        <taxon>Viridiplantae</taxon>
        <taxon>Streptophyta</taxon>
        <taxon>Embryophyta</taxon>
        <taxon>Tracheophyta</taxon>
        <taxon>Spermatophyta</taxon>
        <taxon>Magnoliopsida</taxon>
        <taxon>eudicotyledons</taxon>
        <taxon>Gunneridae</taxon>
        <taxon>Pentapetalae</taxon>
        <taxon>rosids</taxon>
        <taxon>fabids</taxon>
        <taxon>Fabales</taxon>
        <taxon>Fabaceae</taxon>
        <taxon>Papilionoideae</taxon>
        <taxon>50 kb inversion clade</taxon>
        <taxon>NPAAA clade</taxon>
        <taxon>Hologalegina</taxon>
        <taxon>IRL clade</taxon>
        <taxon>Trifolieae</taxon>
        <taxon>Trifolium</taxon>
    </lineage>
</organism>
<keyword evidence="1" id="KW-0732">Signal</keyword>
<feature type="chain" id="PRO_5017180224" evidence="1">
    <location>
        <begin position="36"/>
        <end position="67"/>
    </location>
</feature>
<feature type="signal peptide" evidence="1">
    <location>
        <begin position="1"/>
        <end position="35"/>
    </location>
</feature>
<accession>A0A392N9H9</accession>